<sequence>MAPPVPGGQYQPGYGLVVVRGKKRDNLKIRRRSLLTIPIYRRPPSSDVADEMSPHLLLVSSDEEKLHPHGLLLV</sequence>
<accession>A0A445MJ81</accession>
<dbReference type="Proteomes" id="UP000290560">
    <property type="component" value="Unassembled WGS sequence"/>
</dbReference>
<dbReference type="EMBL" id="KV876195">
    <property type="protein sequence ID" value="RZR74309.1"/>
    <property type="molecule type" value="Genomic_DNA"/>
</dbReference>
<name>A0A445MJ81_ENSVE</name>
<gene>
    <name evidence="1" type="ORF">BHM03_00035195</name>
</gene>
<proteinExistence type="predicted"/>
<evidence type="ECO:0000313" key="1">
    <source>
        <dbReference type="EMBL" id="RZR74309.1"/>
    </source>
</evidence>
<reference evidence="1" key="1">
    <citation type="journal article" date="2018" name="Data Brief">
        <title>Genome sequence data from 17 accessions of Ensete ventricosum, a staple food crop for millions in Ethiopia.</title>
        <authorList>
            <person name="Yemataw Z."/>
            <person name="Muzemil S."/>
            <person name="Ambachew D."/>
            <person name="Tripathi L."/>
            <person name="Tesfaye K."/>
            <person name="Chala A."/>
            <person name="Farbos A."/>
            <person name="O'Neill P."/>
            <person name="Moore K."/>
            <person name="Grant M."/>
            <person name="Studholme D.J."/>
        </authorList>
    </citation>
    <scope>NUCLEOTIDE SEQUENCE [LARGE SCALE GENOMIC DNA]</scope>
    <source>
        <tissue evidence="1">Leaf</tissue>
    </source>
</reference>
<organism evidence="1">
    <name type="scientific">Ensete ventricosum</name>
    <name type="common">Abyssinian banana</name>
    <name type="synonym">Musa ensete</name>
    <dbReference type="NCBI Taxonomy" id="4639"/>
    <lineage>
        <taxon>Eukaryota</taxon>
        <taxon>Viridiplantae</taxon>
        <taxon>Streptophyta</taxon>
        <taxon>Embryophyta</taxon>
        <taxon>Tracheophyta</taxon>
        <taxon>Spermatophyta</taxon>
        <taxon>Magnoliopsida</taxon>
        <taxon>Liliopsida</taxon>
        <taxon>Zingiberales</taxon>
        <taxon>Musaceae</taxon>
        <taxon>Ensete</taxon>
    </lineage>
</organism>
<dbReference type="AlphaFoldDB" id="A0A445MJ81"/>
<protein>
    <submittedName>
        <fullName evidence="1">Uncharacterized protein</fullName>
    </submittedName>
</protein>